<reference evidence="1" key="1">
    <citation type="submission" date="2025-08" db="UniProtKB">
        <authorList>
            <consortium name="RefSeq"/>
        </authorList>
    </citation>
    <scope>IDENTIFICATION</scope>
    <source>
        <tissue evidence="1">Muscle</tissue>
    </source>
</reference>
<dbReference type="RefSeq" id="XP_042578870.1">
    <property type="nucleotide sequence ID" value="XM_042722936.1"/>
</dbReference>
<organism evidence="1">
    <name type="scientific">Cyprinus carpio</name>
    <name type="common">Common carp</name>
    <dbReference type="NCBI Taxonomy" id="7962"/>
    <lineage>
        <taxon>Eukaryota</taxon>
        <taxon>Metazoa</taxon>
        <taxon>Chordata</taxon>
        <taxon>Craniata</taxon>
        <taxon>Vertebrata</taxon>
        <taxon>Euteleostomi</taxon>
        <taxon>Actinopterygii</taxon>
        <taxon>Neopterygii</taxon>
        <taxon>Teleostei</taxon>
        <taxon>Ostariophysi</taxon>
        <taxon>Cypriniformes</taxon>
        <taxon>Cyprinidae</taxon>
        <taxon>Cyprininae</taxon>
        <taxon>Cyprinus</taxon>
    </lineage>
</organism>
<proteinExistence type="predicted"/>
<sequence length="154" mass="17829">MAFIKEEIEETFRVKHEDTEKQTKMEFIKEESEDMKTEETFRVKHEDTEEQTAFPPLTAAEQAQLYNNLSQCRTQEEQIIKPVVLSVVKEYAASYVPKAVMLDVPEPLTNLYNKQIRDLNLAELQDRAEALFEDITVTKEQMGMSARGIGKKIL</sequence>
<protein>
    <submittedName>
        <fullName evidence="1">Uncharacterized protein LOC109075294 isoform X4</fullName>
    </submittedName>
</protein>
<dbReference type="Proteomes" id="UP001155660">
    <property type="component" value="Chromosome B4"/>
</dbReference>
<dbReference type="GeneID" id="109075294"/>
<evidence type="ECO:0000313" key="1">
    <source>
        <dbReference type="RefSeq" id="XP_042578870.1"/>
    </source>
</evidence>
<gene>
    <name evidence="1" type="primary">LOC109075294</name>
</gene>
<accession>A0A9Q9W8N8</accession>
<name>A0A9Q9W8N8_CYPCA</name>
<dbReference type="AlphaFoldDB" id="A0A9Q9W8N8"/>